<dbReference type="EMBL" id="AGZR01000009">
    <property type="protein sequence ID" value="EPD32489.1"/>
    <property type="molecule type" value="Genomic_DNA"/>
</dbReference>
<evidence type="ECO:0000256" key="1">
    <source>
        <dbReference type="PIRSR" id="PIRSR006661-1"/>
    </source>
</evidence>
<dbReference type="InterPro" id="IPR052188">
    <property type="entry name" value="Ni-pincer_cofactor_biosynth"/>
</dbReference>
<organism evidence="3 4">
    <name type="scientific">Propionimicrobium lymphophilum ACS-093-V-SCH5</name>
    <dbReference type="NCBI Taxonomy" id="883161"/>
    <lineage>
        <taxon>Bacteria</taxon>
        <taxon>Bacillati</taxon>
        <taxon>Actinomycetota</taxon>
        <taxon>Actinomycetes</taxon>
        <taxon>Propionibacteriales</taxon>
        <taxon>Propionibacteriaceae</taxon>
        <taxon>Propionimicrobium</taxon>
    </lineage>
</organism>
<name>S2WXI3_9ACTN</name>
<dbReference type="AlphaFoldDB" id="S2WXI3"/>
<dbReference type="STRING" id="883161.HMPREF9306_02061"/>
<dbReference type="PIRSF" id="PIRSF006661">
    <property type="entry name" value="PP-lp_UCP006661"/>
    <property type="match status" value="1"/>
</dbReference>
<dbReference type="SUPFAM" id="SSF52402">
    <property type="entry name" value="Adenine nucleotide alpha hydrolases-like"/>
    <property type="match status" value="1"/>
</dbReference>
<dbReference type="PANTHER" id="PTHR43169:SF2">
    <property type="entry name" value="NAD_GMP SYNTHASE DOMAIN-CONTAINING PROTEIN"/>
    <property type="match status" value="1"/>
</dbReference>
<dbReference type="InterPro" id="IPR001962">
    <property type="entry name" value="Asn_synthase"/>
</dbReference>
<comment type="caution">
    <text evidence="3">The sequence shown here is derived from an EMBL/GenBank/DDBJ whole genome shotgun (WGS) entry which is preliminary data.</text>
</comment>
<dbReference type="GO" id="GO:0016783">
    <property type="term" value="F:sulfurtransferase activity"/>
    <property type="evidence" value="ECO:0007669"/>
    <property type="project" value="InterPro"/>
</dbReference>
<dbReference type="CDD" id="cd01990">
    <property type="entry name" value="LarE-like"/>
    <property type="match status" value="1"/>
</dbReference>
<proteinExistence type="predicted"/>
<dbReference type="Gene3D" id="3.40.50.620">
    <property type="entry name" value="HUPs"/>
    <property type="match status" value="1"/>
</dbReference>
<dbReference type="InterPro" id="IPR014729">
    <property type="entry name" value="Rossmann-like_a/b/a_fold"/>
</dbReference>
<keyword evidence="4" id="KW-1185">Reference proteome</keyword>
<sequence length="289" mass="31430">MIETLNEKLNWHLSGIERTDAEAVTARLNGYKKLGVAYSGGVDSALLLAIAVHALDAENVVAVTADSGLLPRSELELARRTAEQIGARMVEFKTNELANPNFVVNDADRCYVCKNAMFTLVDDELVAKLDLDAVAYGENSDDTLAPDRPGARAAAEHKVLRPLADAGLTKERVRGLARAIGLSVADKPSAPCLATRIPHGTPITEEKLRQIEAAEEAVYAAGFSDCRVRHHEEIARVEVPLDEFHLLADEKICAGLVEGVKKAGFRYVTLDLSGMQRGAFTMQILREKK</sequence>
<dbReference type="NCBIfam" id="TIGR00268">
    <property type="entry name" value="ATP-dependent sacrificial sulfur transferase LarE"/>
    <property type="match status" value="1"/>
</dbReference>
<evidence type="ECO:0000313" key="4">
    <source>
        <dbReference type="Proteomes" id="UP000014417"/>
    </source>
</evidence>
<dbReference type="InterPro" id="IPR005232">
    <property type="entry name" value="LarE"/>
</dbReference>
<dbReference type="RefSeq" id="WP_016456864.1">
    <property type="nucleotide sequence ID" value="NZ_KE150269.1"/>
</dbReference>
<dbReference type="Pfam" id="PF00733">
    <property type="entry name" value="Asn_synthase"/>
    <property type="match status" value="1"/>
</dbReference>
<dbReference type="PATRIC" id="fig|883161.3.peg.2052"/>
<dbReference type="Proteomes" id="UP000014417">
    <property type="component" value="Unassembled WGS sequence"/>
</dbReference>
<dbReference type="PANTHER" id="PTHR43169">
    <property type="entry name" value="EXSB FAMILY PROTEIN"/>
    <property type="match status" value="1"/>
</dbReference>
<gene>
    <name evidence="3" type="ORF">HMPREF9306_02061</name>
</gene>
<dbReference type="HOGENOM" id="CLU_061181_0_2_11"/>
<evidence type="ECO:0000259" key="2">
    <source>
        <dbReference type="Pfam" id="PF00733"/>
    </source>
</evidence>
<dbReference type="GO" id="GO:0006529">
    <property type="term" value="P:asparagine biosynthetic process"/>
    <property type="evidence" value="ECO:0007669"/>
    <property type="project" value="InterPro"/>
</dbReference>
<evidence type="ECO:0000313" key="3">
    <source>
        <dbReference type="EMBL" id="EPD32489.1"/>
    </source>
</evidence>
<feature type="domain" description="Asparagine synthetase" evidence="2">
    <location>
        <begin position="21"/>
        <end position="99"/>
    </location>
</feature>
<dbReference type="GO" id="GO:0004066">
    <property type="term" value="F:asparagine synthase (glutamine-hydrolyzing) activity"/>
    <property type="evidence" value="ECO:0007669"/>
    <property type="project" value="InterPro"/>
</dbReference>
<feature type="active site" description="Nucleophile and sulfur donor" evidence="1">
    <location>
        <position position="192"/>
    </location>
</feature>
<protein>
    <submittedName>
        <fullName evidence="3">TIGR00268 family protein</fullName>
    </submittedName>
</protein>
<reference evidence="3 4" key="1">
    <citation type="submission" date="2013-04" db="EMBL/GenBank/DDBJ databases">
        <title>The Genome Sequence of Propionimicrobium lymphophilum ACS-093-V-SCH5.</title>
        <authorList>
            <consortium name="The Broad Institute Genomics Platform"/>
            <person name="Earl A."/>
            <person name="Ward D."/>
            <person name="Feldgarden M."/>
            <person name="Gevers D."/>
            <person name="Saerens B."/>
            <person name="Vaneechoutte M."/>
            <person name="Walker B."/>
            <person name="Young S."/>
            <person name="Zeng Q."/>
            <person name="Gargeya S."/>
            <person name="Fitzgerald M."/>
            <person name="Haas B."/>
            <person name="Abouelleil A."/>
            <person name="Allen A.W."/>
            <person name="Alvarado L."/>
            <person name="Arachchi H.M."/>
            <person name="Berlin A.M."/>
            <person name="Chapman S.B."/>
            <person name="Gainer-Dewar J."/>
            <person name="Goldberg J."/>
            <person name="Griggs A."/>
            <person name="Gujja S."/>
            <person name="Hansen M."/>
            <person name="Howarth C."/>
            <person name="Imamovic A."/>
            <person name="Ireland A."/>
            <person name="Larimer J."/>
            <person name="McCowan C."/>
            <person name="Murphy C."/>
            <person name="Pearson M."/>
            <person name="Poon T.W."/>
            <person name="Priest M."/>
            <person name="Roberts A."/>
            <person name="Saif S."/>
            <person name="Shea T."/>
            <person name="Sisk P."/>
            <person name="Sykes S."/>
            <person name="Wortman J."/>
            <person name="Nusbaum C."/>
            <person name="Birren B."/>
        </authorList>
    </citation>
    <scope>NUCLEOTIDE SEQUENCE [LARGE SCALE GENOMIC DNA]</scope>
    <source>
        <strain evidence="3 4">ACS-093-V-SCH5</strain>
    </source>
</reference>
<accession>S2WXI3</accession>